<dbReference type="OrthoDB" id="9769734at2"/>
<dbReference type="EMBL" id="FNIG01000002">
    <property type="protein sequence ID" value="SDN09025.1"/>
    <property type="molecule type" value="Genomic_DNA"/>
</dbReference>
<sequence length="831" mass="97220">MNVIEKLQDKIQQEKANKERAIVFWYDPQKQVNVDELEAQLADIEVRHLTDSNFFQLKVEIELERKSDSFLLYSDAPRPNDKDNMLLDVLSYNAEFKADETAILSEDLQVSDHVLRPMMEQYPLFFDSQERKRKLGKVLREEADDYQFELSMLAVLVKATVPDVRVIARQLLMNGLNTQDKEYMKKLKRNFSLERTFEIIGRYFGVSLDSSEEPLVELLNVLIYQHFERHANFTVEQWDRQWTSSSPNVCALFVEEWLQHSDCEVLEEQIKEWEKVNQVREQLADQDIENYKLAETFPVIDALIIEKCIDELYHQTIDVDERLSLIDQRLKTHWGSKGKLNSLYETLYEAVRMEKLKTVVQRLHQEPDFYESYAKHLYEVDQTYRHFMHQFVHLETKDMLEEIASRLTNWYENEYLRRIAEEMNFKLEDGYISKLMPQRTFFAKKIRPILEKENTRVFVIISDALRYEAGYELHEQLSERENGTSNIEPMAASYPTYTQLGMASLLPHRELEADEKGVVYADGNSTKGMGSRLKILRSTEPQTEVLKLKDLLNMKSSEAEKLLRRKRLVYLYHDRIDAHGDSNKTEHETYEAVQNAIEDLNYAVGRLSGLQAKRIFITADHGFLFQFKQIEEHGKIPAVDGKVIDGSRRFAIGHELSVPEGAIMLTERQSPLKNVESVLAKSLNRFKTGGGLQFIHGGALPQEAVVPLIEYRRIDKAQPVELAVAMINKVITNYRVPISFYQEQSVSDEYTSRKIRAAFYQGEERISNEVELVFDLKGENRERNRKVEFNLIEKHYKIGETCKLKIETVTNKGNVPYLEEEFVLRLYEALY</sequence>
<dbReference type="STRING" id="237069.SAMN05216498_1427"/>
<evidence type="ECO:0000313" key="2">
    <source>
        <dbReference type="Proteomes" id="UP000199334"/>
    </source>
</evidence>
<dbReference type="AlphaFoldDB" id="A0A1G9YKM4"/>
<dbReference type="Pfam" id="PF08665">
    <property type="entry name" value="PglZ"/>
    <property type="match status" value="1"/>
</dbReference>
<proteinExistence type="predicted"/>
<dbReference type="RefSeq" id="WP_093855904.1">
    <property type="nucleotide sequence ID" value="NZ_FNIG01000002.1"/>
</dbReference>
<evidence type="ECO:0000313" key="1">
    <source>
        <dbReference type="EMBL" id="SDN09025.1"/>
    </source>
</evidence>
<dbReference type="Proteomes" id="UP000199334">
    <property type="component" value="Unassembled WGS sequence"/>
</dbReference>
<dbReference type="NCBIfam" id="TIGR02687">
    <property type="entry name" value="BREX-1 system phosphatase PglZ type A"/>
    <property type="match status" value="1"/>
</dbReference>
<accession>A0A1G9YKM4</accession>
<keyword evidence="2" id="KW-1185">Reference proteome</keyword>
<gene>
    <name evidence="1" type="ORF">SAMN05216498_1427</name>
</gene>
<organism evidence="1 2">
    <name type="scientific">Tenuibacillus multivorans</name>
    <dbReference type="NCBI Taxonomy" id="237069"/>
    <lineage>
        <taxon>Bacteria</taxon>
        <taxon>Bacillati</taxon>
        <taxon>Bacillota</taxon>
        <taxon>Bacilli</taxon>
        <taxon>Bacillales</taxon>
        <taxon>Bacillaceae</taxon>
        <taxon>Tenuibacillus</taxon>
    </lineage>
</organism>
<dbReference type="InterPro" id="IPR017850">
    <property type="entry name" value="Alkaline_phosphatase_core_sf"/>
</dbReference>
<name>A0A1G9YKM4_9BACI</name>
<dbReference type="InterPro" id="IPR014060">
    <property type="entry name" value="PglZ"/>
</dbReference>
<reference evidence="1 2" key="1">
    <citation type="submission" date="2016-10" db="EMBL/GenBank/DDBJ databases">
        <authorList>
            <person name="de Groot N.N."/>
        </authorList>
    </citation>
    <scope>NUCLEOTIDE SEQUENCE [LARGE SCALE GENOMIC DNA]</scope>
    <source>
        <strain evidence="1 2">CGMCC 1.3442</strain>
    </source>
</reference>
<protein>
    <submittedName>
        <fullName evidence="1">TIGR02687 family protein</fullName>
    </submittedName>
</protein>
<dbReference type="Gene3D" id="3.40.720.10">
    <property type="entry name" value="Alkaline Phosphatase, subunit A"/>
    <property type="match status" value="1"/>
</dbReference>